<sequence>MQNFSAEPEESAHVLDDAAKDFRSGINGVTFAAVAEPAKALADALDDLSAAAAAATSKASDDSWMGDSDLLAARDRINNAASQLQDLCEKE</sequence>
<gene>
    <name evidence="1" type="ORF">SAMN05216554_1089</name>
</gene>
<evidence type="ECO:0000313" key="1">
    <source>
        <dbReference type="EMBL" id="SDY66750.1"/>
    </source>
</evidence>
<keyword evidence="2" id="KW-1185">Reference proteome</keyword>
<dbReference type="AlphaFoldDB" id="A0A1H3LR00"/>
<dbReference type="EMBL" id="FNPZ01000001">
    <property type="protein sequence ID" value="SDY66750.1"/>
    <property type="molecule type" value="Genomic_DNA"/>
</dbReference>
<organism evidence="1 2">
    <name type="scientific">Herbiconiux ginsengi</name>
    <dbReference type="NCBI Taxonomy" id="381665"/>
    <lineage>
        <taxon>Bacteria</taxon>
        <taxon>Bacillati</taxon>
        <taxon>Actinomycetota</taxon>
        <taxon>Actinomycetes</taxon>
        <taxon>Micrococcales</taxon>
        <taxon>Microbacteriaceae</taxon>
        <taxon>Herbiconiux</taxon>
    </lineage>
</organism>
<proteinExistence type="predicted"/>
<accession>A0A1H3LR00</accession>
<dbReference type="Proteomes" id="UP000198891">
    <property type="component" value="Unassembled WGS sequence"/>
</dbReference>
<reference evidence="1 2" key="1">
    <citation type="submission" date="2016-10" db="EMBL/GenBank/DDBJ databases">
        <authorList>
            <person name="de Groot N.N."/>
        </authorList>
    </citation>
    <scope>NUCLEOTIDE SEQUENCE [LARGE SCALE GENOMIC DNA]</scope>
    <source>
        <strain evidence="1 2">CGMCC 4.3491</strain>
    </source>
</reference>
<name>A0A1H3LR00_9MICO</name>
<evidence type="ECO:0000313" key="2">
    <source>
        <dbReference type="Proteomes" id="UP000198891"/>
    </source>
</evidence>
<protein>
    <submittedName>
        <fullName evidence="1">Uncharacterized protein</fullName>
    </submittedName>
</protein>